<dbReference type="InterPro" id="IPR001810">
    <property type="entry name" value="F-box_dom"/>
</dbReference>
<accession>A0A7E4V0W9</accession>
<dbReference type="SMART" id="SM00256">
    <property type="entry name" value="FBOX"/>
    <property type="match status" value="1"/>
</dbReference>
<protein>
    <submittedName>
        <fullName evidence="4">F-box domain-containing protein</fullName>
    </submittedName>
</protein>
<reference evidence="3" key="1">
    <citation type="journal article" date="2013" name="Genetics">
        <title>The draft genome and transcriptome of Panagrellus redivivus are shaped by the harsh demands of a free-living lifestyle.</title>
        <authorList>
            <person name="Srinivasan J."/>
            <person name="Dillman A.R."/>
            <person name="Macchietto M.G."/>
            <person name="Heikkinen L."/>
            <person name="Lakso M."/>
            <person name="Fracchia K.M."/>
            <person name="Antoshechkin I."/>
            <person name="Mortazavi A."/>
            <person name="Wong G."/>
            <person name="Sternberg P.W."/>
        </authorList>
    </citation>
    <scope>NUCLEOTIDE SEQUENCE [LARGE SCALE GENOMIC DNA]</scope>
    <source>
        <strain evidence="3">MT8872</strain>
    </source>
</reference>
<dbReference type="SUPFAM" id="SSF81383">
    <property type="entry name" value="F-box domain"/>
    <property type="match status" value="1"/>
</dbReference>
<evidence type="ECO:0000256" key="1">
    <source>
        <dbReference type="SAM" id="MobiDB-lite"/>
    </source>
</evidence>
<dbReference type="PROSITE" id="PS50181">
    <property type="entry name" value="FBOX"/>
    <property type="match status" value="1"/>
</dbReference>
<dbReference type="Gene3D" id="1.20.1280.50">
    <property type="match status" value="1"/>
</dbReference>
<dbReference type="Proteomes" id="UP000492821">
    <property type="component" value="Unassembled WGS sequence"/>
</dbReference>
<keyword evidence="3" id="KW-1185">Reference proteome</keyword>
<proteinExistence type="predicted"/>
<evidence type="ECO:0000313" key="3">
    <source>
        <dbReference type="Proteomes" id="UP000492821"/>
    </source>
</evidence>
<feature type="region of interest" description="Disordered" evidence="1">
    <location>
        <begin position="31"/>
        <end position="53"/>
    </location>
</feature>
<evidence type="ECO:0000259" key="2">
    <source>
        <dbReference type="PROSITE" id="PS50181"/>
    </source>
</evidence>
<dbReference type="AlphaFoldDB" id="A0A7E4V0W9"/>
<feature type="domain" description="F-box" evidence="2">
    <location>
        <begin position="55"/>
        <end position="103"/>
    </location>
</feature>
<dbReference type="InterPro" id="IPR036047">
    <property type="entry name" value="F-box-like_dom_sf"/>
</dbReference>
<feature type="region of interest" description="Disordered" evidence="1">
    <location>
        <begin position="353"/>
        <end position="372"/>
    </location>
</feature>
<evidence type="ECO:0000313" key="4">
    <source>
        <dbReference type="WBParaSite" id="Pan_g14847.t1"/>
    </source>
</evidence>
<organism evidence="3 4">
    <name type="scientific">Panagrellus redivivus</name>
    <name type="common">Microworm</name>
    <dbReference type="NCBI Taxonomy" id="6233"/>
    <lineage>
        <taxon>Eukaryota</taxon>
        <taxon>Metazoa</taxon>
        <taxon>Ecdysozoa</taxon>
        <taxon>Nematoda</taxon>
        <taxon>Chromadorea</taxon>
        <taxon>Rhabditida</taxon>
        <taxon>Tylenchina</taxon>
        <taxon>Panagrolaimomorpha</taxon>
        <taxon>Panagrolaimoidea</taxon>
        <taxon>Panagrolaimidae</taxon>
        <taxon>Panagrellus</taxon>
    </lineage>
</organism>
<dbReference type="Pfam" id="PF12937">
    <property type="entry name" value="F-box-like"/>
    <property type="match status" value="1"/>
</dbReference>
<reference evidence="4" key="2">
    <citation type="submission" date="2020-10" db="UniProtKB">
        <authorList>
            <consortium name="WormBaseParasite"/>
        </authorList>
    </citation>
    <scope>IDENTIFICATION</scope>
</reference>
<dbReference type="WBParaSite" id="Pan_g14847.t1">
    <property type="protein sequence ID" value="Pan_g14847.t1"/>
    <property type="gene ID" value="Pan_g14847"/>
</dbReference>
<sequence>MKAVPQGRAEGNYIMVLVKKRVLRSKKVGDTASGTVLPSSSTTSEPPTTPQPRKWNIIPSLPDVVLLQIFSELSYPDLCQAELICKRWQRLIHGKFRREIHELVVEQMGCRNIQARQNVGARRLTILCPFEAADFLSGVMRRHHAWLTRLTCDVSFLANVGKLRLNKDSRKKYFTSVENIWIVMLACSDELLTEFAAIEEMLFLKLHHVTFQIHLLGDGIRNAASILRLLQDRNPGLTISLEIHAEKAKQIISQLDCLDEIHLKSLKIICTDLDAAKLHLNEISDACSSRKISFDWLGFRDWYIFTDPCTPLAPHHVDTFRLSSCTIANVDSLITMLATTQAQKELRKVGQDVVAASQQKENQEPKKPPPPDFHSIFGFSVKKARRVELDAKADMEAEERALAAIEKVEVNAIDHLELAGHCVFTNISFLDKKARDEFEYRAKTRVERLQVDVSQCYFC</sequence>
<name>A0A7E4V0W9_PANRE</name>